<proteinExistence type="predicted"/>
<gene>
    <name evidence="2" type="ORF">C0601_00050</name>
</gene>
<keyword evidence="1" id="KW-0812">Transmembrane</keyword>
<evidence type="ECO:0000313" key="3">
    <source>
        <dbReference type="Proteomes" id="UP000234857"/>
    </source>
</evidence>
<comment type="caution">
    <text evidence="2">The sequence shown here is derived from an EMBL/GenBank/DDBJ whole genome shotgun (WGS) entry which is preliminary data.</text>
</comment>
<evidence type="ECO:0000256" key="1">
    <source>
        <dbReference type="SAM" id="Phobius"/>
    </source>
</evidence>
<organism evidence="2 3">
    <name type="scientific">Muiribacterium halophilum</name>
    <dbReference type="NCBI Taxonomy" id="2053465"/>
    <lineage>
        <taxon>Bacteria</taxon>
        <taxon>Candidatus Muiribacteriota</taxon>
        <taxon>Candidatus Muiribacteriia</taxon>
        <taxon>Candidatus Muiribacteriales</taxon>
        <taxon>Candidatus Muiribacteriaceae</taxon>
        <taxon>Candidatus Muiribacterium</taxon>
    </lineage>
</organism>
<feature type="transmembrane region" description="Helical" evidence="1">
    <location>
        <begin position="20"/>
        <end position="39"/>
    </location>
</feature>
<keyword evidence="1" id="KW-0472">Membrane</keyword>
<reference evidence="2 3" key="1">
    <citation type="submission" date="2017-11" db="EMBL/GenBank/DDBJ databases">
        <title>Genome-resolved metagenomics identifies genetic mobility, metabolic interactions, and unexpected diversity in perchlorate-reducing communities.</title>
        <authorList>
            <person name="Barnum T.P."/>
            <person name="Figueroa I.A."/>
            <person name="Carlstrom C.I."/>
            <person name="Lucas L.N."/>
            <person name="Engelbrektson A.L."/>
            <person name="Coates J.D."/>
        </authorList>
    </citation>
    <scope>NUCLEOTIDE SEQUENCE [LARGE SCALE GENOMIC DNA]</scope>
    <source>
        <strain evidence="2">BM706</strain>
    </source>
</reference>
<sequence>MNKKTLNENKRMIKTFFKEFAQGAAVIFIFVLVIAYFSFKTMDDVSLDDVEIKRNNKGTSEQKQIKGKFLMAQTMYEDIYNIPEFYLNDDKAVEYLNESTNYNNMLKIFNTVPTYDEIKPFVESKKNIATDYHSKLYIFRPFSKNAAKFAEYAIENKRFEDTKKAYQAIESLIYFLSSGSVENNPYILEYMVSLGMKNVMIQSIKKIEDKLNNSQKKEIANILIRLRDKSKDLKDALQGEKDLVMKALRLFRKNNPVKMSLIDLYSNPFKKSEDIYTEYYNKIKKAIPDGKHYKQIDTNKIEQIAKKYRESRNPLIKNAVLHFKRLGEQVNDNLNDLDNLINRLEK</sequence>
<dbReference type="AlphaFoldDB" id="A0A2N5ZNI6"/>
<accession>A0A2N5ZNI6</accession>
<protein>
    <submittedName>
        <fullName evidence="2">Uncharacterized protein</fullName>
    </submittedName>
</protein>
<dbReference type="Proteomes" id="UP000234857">
    <property type="component" value="Unassembled WGS sequence"/>
</dbReference>
<dbReference type="EMBL" id="PKTG01000003">
    <property type="protein sequence ID" value="PLX20181.1"/>
    <property type="molecule type" value="Genomic_DNA"/>
</dbReference>
<evidence type="ECO:0000313" key="2">
    <source>
        <dbReference type="EMBL" id="PLX20181.1"/>
    </source>
</evidence>
<keyword evidence="1" id="KW-1133">Transmembrane helix</keyword>
<name>A0A2N5ZNI6_MUIH1</name>